<feature type="domain" description="FAS1" evidence="2">
    <location>
        <begin position="52"/>
        <end position="182"/>
    </location>
</feature>
<dbReference type="SMART" id="SM00554">
    <property type="entry name" value="FAS1"/>
    <property type="match status" value="1"/>
</dbReference>
<keyword evidence="1" id="KW-0732">Signal</keyword>
<dbReference type="PANTHER" id="PTHR10900:SF77">
    <property type="entry name" value="FI19380P1"/>
    <property type="match status" value="1"/>
</dbReference>
<proteinExistence type="predicted"/>
<keyword evidence="4" id="KW-1185">Reference proteome</keyword>
<protein>
    <recommendedName>
        <fullName evidence="2">FAS1 domain-containing protein</fullName>
    </recommendedName>
</protein>
<dbReference type="EMBL" id="MQWB01000001">
    <property type="protein sequence ID" value="OZC03193.1"/>
    <property type="molecule type" value="Genomic_DNA"/>
</dbReference>
<dbReference type="InterPro" id="IPR036378">
    <property type="entry name" value="FAS1_dom_sf"/>
</dbReference>
<comment type="caution">
    <text evidence="3">The sequence shown here is derived from an EMBL/GenBank/DDBJ whole genome shotgun (WGS) entry which is preliminary data.</text>
</comment>
<evidence type="ECO:0000313" key="4">
    <source>
        <dbReference type="Proteomes" id="UP000216446"/>
    </source>
</evidence>
<organism evidence="3 4">
    <name type="scientific">Rubricoccus marinus</name>
    <dbReference type="NCBI Taxonomy" id="716817"/>
    <lineage>
        <taxon>Bacteria</taxon>
        <taxon>Pseudomonadati</taxon>
        <taxon>Rhodothermota</taxon>
        <taxon>Rhodothermia</taxon>
        <taxon>Rhodothermales</taxon>
        <taxon>Rubricoccaceae</taxon>
        <taxon>Rubricoccus</taxon>
    </lineage>
</organism>
<dbReference type="PANTHER" id="PTHR10900">
    <property type="entry name" value="PERIOSTIN-RELATED"/>
    <property type="match status" value="1"/>
</dbReference>
<dbReference type="FunFam" id="2.30.180.10:FF:000032">
    <property type="entry name" value="Fasciclin domain-containing protein, putative"/>
    <property type="match status" value="1"/>
</dbReference>
<evidence type="ECO:0000256" key="1">
    <source>
        <dbReference type="SAM" id="SignalP"/>
    </source>
</evidence>
<dbReference type="InterPro" id="IPR000782">
    <property type="entry name" value="FAS1_domain"/>
</dbReference>
<dbReference type="Gene3D" id="2.30.180.10">
    <property type="entry name" value="FAS1 domain"/>
    <property type="match status" value="1"/>
</dbReference>
<dbReference type="InterPro" id="IPR050904">
    <property type="entry name" value="Adhesion/Biosynth-related"/>
</dbReference>
<feature type="chain" id="PRO_5013237872" description="FAS1 domain-containing protein" evidence="1">
    <location>
        <begin position="19"/>
        <end position="185"/>
    </location>
</feature>
<evidence type="ECO:0000259" key="2">
    <source>
        <dbReference type="PROSITE" id="PS50213"/>
    </source>
</evidence>
<dbReference type="Proteomes" id="UP000216446">
    <property type="component" value="Unassembled WGS sequence"/>
</dbReference>
<accession>A0A259TZI9</accession>
<dbReference type="SUPFAM" id="SSF82153">
    <property type="entry name" value="FAS1 domain"/>
    <property type="match status" value="1"/>
</dbReference>
<dbReference type="PROSITE" id="PS50213">
    <property type="entry name" value="FAS1"/>
    <property type="match status" value="1"/>
</dbReference>
<dbReference type="AlphaFoldDB" id="A0A259TZI9"/>
<feature type="signal peptide" evidence="1">
    <location>
        <begin position="1"/>
        <end position="18"/>
    </location>
</feature>
<dbReference type="GO" id="GO:0005615">
    <property type="term" value="C:extracellular space"/>
    <property type="evidence" value="ECO:0007669"/>
    <property type="project" value="TreeGrafter"/>
</dbReference>
<dbReference type="InParanoid" id="A0A259TZI9"/>
<dbReference type="OrthoDB" id="1119934at2"/>
<dbReference type="RefSeq" id="WP_094548285.1">
    <property type="nucleotide sequence ID" value="NZ_MQWB01000001.1"/>
</dbReference>
<reference evidence="3 4" key="1">
    <citation type="submission" date="2016-11" db="EMBL/GenBank/DDBJ databases">
        <title>Study of marine rhodopsin-containing bacteria.</title>
        <authorList>
            <person name="Yoshizawa S."/>
            <person name="Kumagai Y."/>
            <person name="Kogure K."/>
        </authorList>
    </citation>
    <scope>NUCLEOTIDE SEQUENCE [LARGE SCALE GENOMIC DNA]</scope>
    <source>
        <strain evidence="3 4">SG-29</strain>
    </source>
</reference>
<name>A0A259TZI9_9BACT</name>
<evidence type="ECO:0000313" key="3">
    <source>
        <dbReference type="EMBL" id="OZC03193.1"/>
    </source>
</evidence>
<dbReference type="Pfam" id="PF02469">
    <property type="entry name" value="Fasciclin"/>
    <property type="match status" value="1"/>
</dbReference>
<gene>
    <name evidence="3" type="ORF">BSZ36_09535</name>
</gene>
<sequence length="185" mass="18649">MTRSALLLALLLPLAACGSDDTPEADGSIADAANAIEALPASDGTNASPAGGATVVDMVADARDLTTLRRLLRETGLVDELAAEGPYTLFAPSDDAFAAIDLDAASSDMEALKATLRSHVLPIRMLSGDLDFEQSIEAASGAVLDVVPGSPPAVASGGVRATVLRADLDATNGVVHVVDAVLSAN</sequence>